<dbReference type="PANTHER" id="PTHR33067">
    <property type="entry name" value="RNA-DIRECTED DNA POLYMERASE-RELATED"/>
    <property type="match status" value="1"/>
</dbReference>
<sequence>MQVDQISERRTLKKRKEKVPKHLKRRVKEKEMDSFTKRVLRIPLDKPFEEAYFTHGLWMFFRETKETEQNIHRIFDQIREKMKQRITLKEKSDPGKFAVPFLVKGIEFPCAICDTGSSISILPKVMADHLGLKIKCSHDSFTFVDHFTRNSGGIIRDLEVHIGNALVPVDSHVLENKRNKNHSLLLGRAFMATVGPVCNMQTNQLSCHCKYEYEYETEYSGSIVSRTPPSIDIDIHLPIDNASRESIDINPENKTFTLPSHCYPRFDVATQPQTAIDYHYSDTISRQRNYSIGSCAEESFHESFAVNTELPETRSDEYDEDYHKEKNIEYHGLAMGDRGLLHTSSADVTSTSIDSKPTPSIDVCGNRNSHLSKEKSHSEFAYEHLQQGITLGSRAVGEIPSSSNPKTAKLYCEKFLSPCLSPRAPYILPPRSVYAFPLLSLSRHSQKWRYSISPDLHNYLQNFIFIRGNLTFIFPCKPNVNRPMVYGLLVKKS</sequence>
<feature type="compositionally biased region" description="Basic and acidic residues" evidence="1">
    <location>
        <begin position="1"/>
        <end position="10"/>
    </location>
</feature>
<dbReference type="PANTHER" id="PTHR33067:SF31">
    <property type="entry name" value="RNA-DIRECTED DNA POLYMERASE"/>
    <property type="match status" value="1"/>
</dbReference>
<dbReference type="InterPro" id="IPR021109">
    <property type="entry name" value="Peptidase_aspartic_dom_sf"/>
</dbReference>
<name>A0ABQ7M3I0_BRACM</name>
<feature type="region of interest" description="Disordered" evidence="1">
    <location>
        <begin position="1"/>
        <end position="22"/>
    </location>
</feature>
<evidence type="ECO:0000256" key="1">
    <source>
        <dbReference type="SAM" id="MobiDB-lite"/>
    </source>
</evidence>
<feature type="compositionally biased region" description="Basic residues" evidence="1">
    <location>
        <begin position="11"/>
        <end position="22"/>
    </location>
</feature>
<evidence type="ECO:0008006" key="4">
    <source>
        <dbReference type="Google" id="ProtNLM"/>
    </source>
</evidence>
<keyword evidence="3" id="KW-1185">Reference proteome</keyword>
<dbReference type="CDD" id="cd00303">
    <property type="entry name" value="retropepsin_like"/>
    <property type="match status" value="1"/>
</dbReference>
<gene>
    <name evidence="2" type="primary">A06g504950.1_BraROA</name>
    <name evidence="2" type="ORF">IGI04_023324</name>
</gene>
<evidence type="ECO:0000313" key="3">
    <source>
        <dbReference type="Proteomes" id="UP000823674"/>
    </source>
</evidence>
<dbReference type="Gene3D" id="2.40.70.10">
    <property type="entry name" value="Acid Proteases"/>
    <property type="match status" value="1"/>
</dbReference>
<dbReference type="Proteomes" id="UP000823674">
    <property type="component" value="Chromosome A06"/>
</dbReference>
<accession>A0ABQ7M3I0</accession>
<proteinExistence type="predicted"/>
<protein>
    <recommendedName>
        <fullName evidence="4">Aspartic peptidase DDI1-type domain-containing protein</fullName>
    </recommendedName>
</protein>
<comment type="caution">
    <text evidence="2">The sequence shown here is derived from an EMBL/GenBank/DDBJ whole genome shotgun (WGS) entry which is preliminary data.</text>
</comment>
<evidence type="ECO:0000313" key="2">
    <source>
        <dbReference type="EMBL" id="KAG5393361.1"/>
    </source>
</evidence>
<reference evidence="2 3" key="1">
    <citation type="submission" date="2021-03" db="EMBL/GenBank/DDBJ databases">
        <authorList>
            <person name="King G.J."/>
            <person name="Bancroft I."/>
            <person name="Baten A."/>
            <person name="Bloomfield J."/>
            <person name="Borpatragohain P."/>
            <person name="He Z."/>
            <person name="Irish N."/>
            <person name="Irwin J."/>
            <person name="Liu K."/>
            <person name="Mauleon R.P."/>
            <person name="Moore J."/>
            <person name="Morris R."/>
            <person name="Ostergaard L."/>
            <person name="Wang B."/>
            <person name="Wells R."/>
        </authorList>
    </citation>
    <scope>NUCLEOTIDE SEQUENCE [LARGE SCALE GENOMIC DNA]</scope>
    <source>
        <strain evidence="2">R-o-18</strain>
        <tissue evidence="2">Leaf</tissue>
    </source>
</reference>
<organism evidence="2 3">
    <name type="scientific">Brassica rapa subsp. trilocularis</name>
    <dbReference type="NCBI Taxonomy" id="1813537"/>
    <lineage>
        <taxon>Eukaryota</taxon>
        <taxon>Viridiplantae</taxon>
        <taxon>Streptophyta</taxon>
        <taxon>Embryophyta</taxon>
        <taxon>Tracheophyta</taxon>
        <taxon>Spermatophyta</taxon>
        <taxon>Magnoliopsida</taxon>
        <taxon>eudicotyledons</taxon>
        <taxon>Gunneridae</taxon>
        <taxon>Pentapetalae</taxon>
        <taxon>rosids</taxon>
        <taxon>malvids</taxon>
        <taxon>Brassicales</taxon>
        <taxon>Brassicaceae</taxon>
        <taxon>Brassiceae</taxon>
        <taxon>Brassica</taxon>
    </lineage>
</organism>
<dbReference type="EMBL" id="JADBGQ010000006">
    <property type="protein sequence ID" value="KAG5393361.1"/>
    <property type="molecule type" value="Genomic_DNA"/>
</dbReference>